<feature type="region of interest" description="Disordered" evidence="1">
    <location>
        <begin position="218"/>
        <end position="250"/>
    </location>
</feature>
<dbReference type="SUPFAM" id="SSF52833">
    <property type="entry name" value="Thioredoxin-like"/>
    <property type="match status" value="1"/>
</dbReference>
<gene>
    <name evidence="2" type="ORF">G6O67_000460</name>
</gene>
<reference evidence="2 3" key="1">
    <citation type="journal article" date="2020" name="Genome Biol. Evol.">
        <title>A new high-quality draft genome assembly of the Chinese cordyceps Ophiocordyceps sinensis.</title>
        <authorList>
            <person name="Shu R."/>
            <person name="Zhang J."/>
            <person name="Meng Q."/>
            <person name="Zhang H."/>
            <person name="Zhou G."/>
            <person name="Li M."/>
            <person name="Wu P."/>
            <person name="Zhao Y."/>
            <person name="Chen C."/>
            <person name="Qin Q."/>
        </authorList>
    </citation>
    <scope>NUCLEOTIDE SEQUENCE [LARGE SCALE GENOMIC DNA]</scope>
    <source>
        <strain evidence="2 3">IOZ07</strain>
    </source>
</reference>
<evidence type="ECO:0000313" key="2">
    <source>
        <dbReference type="EMBL" id="KAF4513152.1"/>
    </source>
</evidence>
<feature type="compositionally biased region" description="Polar residues" evidence="1">
    <location>
        <begin position="25"/>
        <end position="38"/>
    </location>
</feature>
<dbReference type="Gene3D" id="3.40.30.10">
    <property type="entry name" value="Glutaredoxin"/>
    <property type="match status" value="1"/>
</dbReference>
<dbReference type="Pfam" id="PF13911">
    <property type="entry name" value="AhpC-TSA_2"/>
    <property type="match status" value="1"/>
</dbReference>
<dbReference type="OrthoDB" id="40334at2759"/>
<feature type="region of interest" description="Disordered" evidence="1">
    <location>
        <begin position="25"/>
        <end position="53"/>
    </location>
</feature>
<evidence type="ECO:0008006" key="4">
    <source>
        <dbReference type="Google" id="ProtNLM"/>
    </source>
</evidence>
<organism evidence="2 3">
    <name type="scientific">Ophiocordyceps sinensis</name>
    <dbReference type="NCBI Taxonomy" id="72228"/>
    <lineage>
        <taxon>Eukaryota</taxon>
        <taxon>Fungi</taxon>
        <taxon>Dikarya</taxon>
        <taxon>Ascomycota</taxon>
        <taxon>Pezizomycotina</taxon>
        <taxon>Sordariomycetes</taxon>
        <taxon>Hypocreomycetidae</taxon>
        <taxon>Hypocreales</taxon>
        <taxon>Ophiocordycipitaceae</taxon>
        <taxon>Ophiocordyceps</taxon>
    </lineage>
</organism>
<protein>
    <recommendedName>
        <fullName evidence="4">Thioredoxin-like fold protein</fullName>
    </recommendedName>
</protein>
<name>A0A8H4V9N9_9HYPO</name>
<dbReference type="PANTHER" id="PTHR42336:SF1">
    <property type="entry name" value="ALKYL HYDROPEROXIDE REDUCTASE SUBUNIT C_ THIOL SPECIFIC ANTIOXIDANT DOMAIN-CONTAINING PROTEIN"/>
    <property type="match status" value="1"/>
</dbReference>
<comment type="caution">
    <text evidence="2">The sequence shown here is derived from an EMBL/GenBank/DDBJ whole genome shotgun (WGS) entry which is preliminary data.</text>
</comment>
<proteinExistence type="predicted"/>
<dbReference type="AlphaFoldDB" id="A0A8H4V9N9"/>
<sequence>MFSGLATKMALKKVGLSSNPLDFSSLTGPAADSRQSAKLTKRPTDGAPGLDHGEPAAGWASWMSLKSLPLTVHPWLAPPPPPVAVARVPHIGDVAPRDRDRQLEFGGGRRVLVVFLRCVGCAFAQKTFLNLRTLANRHSSTMTCIAVSHSSPQATRKWIDMLGGAWNVRVVVDEDRAIYAAWGLGTGGVWYLFNPTTQVQGWREKGWLGEKVAEAVQRRGTVQSDRGRPRPAAAGSGGGGDDDDDDEASNVLGNKWQEAGAFAIDGRGTVVWGGKAQRADDAMDLDEGARLLCV</sequence>
<accession>A0A8H4V9N9</accession>
<dbReference type="Proteomes" id="UP000557566">
    <property type="component" value="Unassembled WGS sequence"/>
</dbReference>
<keyword evidence="3" id="KW-1185">Reference proteome</keyword>
<dbReference type="PANTHER" id="PTHR42336">
    <property type="entry name" value="THIOREDOXIN DOMAIN-CONTAINING PROTEIN-RELATED"/>
    <property type="match status" value="1"/>
</dbReference>
<dbReference type="InterPro" id="IPR032801">
    <property type="entry name" value="PXL2A/B/C"/>
</dbReference>
<evidence type="ECO:0000256" key="1">
    <source>
        <dbReference type="SAM" id="MobiDB-lite"/>
    </source>
</evidence>
<dbReference type="EMBL" id="JAAVMX010000001">
    <property type="protein sequence ID" value="KAF4513152.1"/>
    <property type="molecule type" value="Genomic_DNA"/>
</dbReference>
<dbReference type="InterPro" id="IPR036249">
    <property type="entry name" value="Thioredoxin-like_sf"/>
</dbReference>
<evidence type="ECO:0000313" key="3">
    <source>
        <dbReference type="Proteomes" id="UP000557566"/>
    </source>
</evidence>